<protein>
    <submittedName>
        <fullName evidence="5">VRR-NUC domain-containing protein</fullName>
    </submittedName>
</protein>
<dbReference type="EMBL" id="JAUPBM010000082">
    <property type="protein sequence ID" value="MDO7020583.1"/>
    <property type="molecule type" value="Genomic_DNA"/>
</dbReference>
<keyword evidence="2" id="KW-0540">Nuclease</keyword>
<evidence type="ECO:0000313" key="5">
    <source>
        <dbReference type="EMBL" id="MDO7020583.1"/>
    </source>
</evidence>
<dbReference type="Proteomes" id="UP001175147">
    <property type="component" value="Unassembled WGS sequence"/>
</dbReference>
<evidence type="ECO:0000313" key="6">
    <source>
        <dbReference type="Proteomes" id="UP001175147"/>
    </source>
</evidence>
<dbReference type="InterPro" id="IPR011856">
    <property type="entry name" value="tRNA_endonuc-like_dom_sf"/>
</dbReference>
<sequence>MIIYRKIDEKNKIKRYKKIISFIEYEKRDKDPFKENQIQNMIIAYLNEKHIDYHPSMSGIKASSGLAKFMKSQGIKAGHSDLIIYAKTKKHEILLLELKTVKGRLSDVQKEWLKDKAKQGYAVSVAYGYYEAVYKIEKYLEDKPILYSVKNIKRHTRKINYFRLPDTRRFRRRIA</sequence>
<dbReference type="Pfam" id="PF08774">
    <property type="entry name" value="VRR_NUC"/>
    <property type="match status" value="1"/>
</dbReference>
<feature type="domain" description="VRR-NUC" evidence="4">
    <location>
        <begin position="66"/>
        <end position="128"/>
    </location>
</feature>
<dbReference type="RefSeq" id="WP_304385211.1">
    <property type="nucleotide sequence ID" value="NZ_JAUPBL010000036.1"/>
</dbReference>
<evidence type="ECO:0000256" key="1">
    <source>
        <dbReference type="ARBA" id="ARBA00001946"/>
    </source>
</evidence>
<gene>
    <name evidence="5" type="ORF">Q5M86_07335</name>
</gene>
<dbReference type="InterPro" id="IPR014883">
    <property type="entry name" value="VRR_NUC"/>
</dbReference>
<reference evidence="5" key="1">
    <citation type="submission" date="2023-07" db="EMBL/GenBank/DDBJ databases">
        <title>Mucosal microbiota of week-old chicken and adult hens.</title>
        <authorList>
            <person name="Volf J."/>
            <person name="Karasova D."/>
            <person name="Crhanova M."/>
            <person name="Faldynova M."/>
            <person name="Prikrylova H."/>
            <person name="Zeman M."/>
            <person name="Babak V."/>
            <person name="Rajova J."/>
            <person name="Rychlik I."/>
        </authorList>
    </citation>
    <scope>NUCLEOTIDE SEQUENCE</scope>
    <source>
        <strain evidence="5">ET902</strain>
    </source>
</reference>
<keyword evidence="3" id="KW-0378">Hydrolase</keyword>
<organism evidence="5 6">
    <name type="scientific">Brachyspira innocens</name>
    <dbReference type="NCBI Taxonomy" id="13264"/>
    <lineage>
        <taxon>Bacteria</taxon>
        <taxon>Pseudomonadati</taxon>
        <taxon>Spirochaetota</taxon>
        <taxon>Spirochaetia</taxon>
        <taxon>Brachyspirales</taxon>
        <taxon>Brachyspiraceae</taxon>
        <taxon>Brachyspira</taxon>
    </lineage>
</organism>
<dbReference type="Gene3D" id="3.40.1350.10">
    <property type="match status" value="1"/>
</dbReference>
<evidence type="ECO:0000256" key="2">
    <source>
        <dbReference type="ARBA" id="ARBA00022722"/>
    </source>
</evidence>
<name>A0ABT8YZC3_9SPIR</name>
<evidence type="ECO:0000259" key="4">
    <source>
        <dbReference type="Pfam" id="PF08774"/>
    </source>
</evidence>
<comment type="caution">
    <text evidence="5">The sequence shown here is derived from an EMBL/GenBank/DDBJ whole genome shotgun (WGS) entry which is preliminary data.</text>
</comment>
<accession>A0ABT8YZC3</accession>
<proteinExistence type="predicted"/>
<comment type="cofactor">
    <cofactor evidence="1">
        <name>Mg(2+)</name>
        <dbReference type="ChEBI" id="CHEBI:18420"/>
    </cofactor>
</comment>
<keyword evidence="6" id="KW-1185">Reference proteome</keyword>
<evidence type="ECO:0000256" key="3">
    <source>
        <dbReference type="ARBA" id="ARBA00022801"/>
    </source>
</evidence>